<sequence>MTTTQDRRTARAGERVPYDDLPTPVAVRLRRPGWRDPRLLLGVALVGVSVLVGAWAVGTAGRTVPVLVAREALVPGEAVTSADLEVREVRLGTADGLYLGPEDLVDGLHASRTVAVGELVPATAVTNEVDADLRTVAVTPRGPLSRDVVAGAEVELWHVPGDRTGGDGGVAAPRLLVASATVAEVATPSGAFTTGGAVSVHVVVPLDVLPDVLGAVADDGSVEVVPLPGPAGS</sequence>
<evidence type="ECO:0000259" key="2">
    <source>
        <dbReference type="SMART" id="SM00858"/>
    </source>
</evidence>
<keyword evidence="4" id="KW-0969">Cilium</keyword>
<dbReference type="EMBL" id="AXCY01000078">
    <property type="protein sequence ID" value="KGM09758.1"/>
    <property type="molecule type" value="Genomic_DNA"/>
</dbReference>
<evidence type="ECO:0000256" key="1">
    <source>
        <dbReference type="SAM" id="Phobius"/>
    </source>
</evidence>
<feature type="domain" description="SAF" evidence="2">
    <location>
        <begin position="64"/>
        <end position="126"/>
    </location>
</feature>
<dbReference type="CDD" id="cd11614">
    <property type="entry name" value="SAF_CpaB_FlgA_like"/>
    <property type="match status" value="1"/>
</dbReference>
<keyword evidence="4" id="KW-0282">Flagellum</keyword>
<dbReference type="InterPro" id="IPR013974">
    <property type="entry name" value="SAF"/>
</dbReference>
<name>A0A0A0BMR1_9CELL</name>
<dbReference type="AlphaFoldDB" id="A0A0A0BMR1"/>
<comment type="caution">
    <text evidence="4">The sequence shown here is derived from an EMBL/GenBank/DDBJ whole genome shotgun (WGS) entry which is preliminary data.</text>
</comment>
<reference evidence="4 5" key="1">
    <citation type="submission" date="2013-08" db="EMBL/GenBank/DDBJ databases">
        <title>Genome sequencing of Cellulomonas carbonis T26.</title>
        <authorList>
            <person name="Chen F."/>
            <person name="Li Y."/>
            <person name="Wang G."/>
        </authorList>
    </citation>
    <scope>NUCLEOTIDE SEQUENCE [LARGE SCALE GENOMIC DNA]</scope>
    <source>
        <strain evidence="4 5">T26</strain>
    </source>
</reference>
<evidence type="ECO:0000313" key="3">
    <source>
        <dbReference type="EMBL" id="KGM09758.1"/>
    </source>
</evidence>
<accession>A0A0A0BMR1</accession>
<gene>
    <name evidence="3" type="ORF">N868_18760</name>
    <name evidence="4" type="ORF">N868_18835</name>
</gene>
<dbReference type="Pfam" id="PF08666">
    <property type="entry name" value="SAF"/>
    <property type="match status" value="1"/>
</dbReference>
<dbReference type="Proteomes" id="UP000029839">
    <property type="component" value="Unassembled WGS sequence"/>
</dbReference>
<organism evidence="4 5">
    <name type="scientific">Cellulomonas carbonis T26</name>
    <dbReference type="NCBI Taxonomy" id="947969"/>
    <lineage>
        <taxon>Bacteria</taxon>
        <taxon>Bacillati</taxon>
        <taxon>Actinomycetota</taxon>
        <taxon>Actinomycetes</taxon>
        <taxon>Micrococcales</taxon>
        <taxon>Cellulomonadaceae</taxon>
        <taxon>Cellulomonas</taxon>
    </lineage>
</organism>
<keyword evidence="4" id="KW-0966">Cell projection</keyword>
<dbReference type="SMART" id="SM00858">
    <property type="entry name" value="SAF"/>
    <property type="match status" value="1"/>
</dbReference>
<dbReference type="OrthoDB" id="5192391at2"/>
<keyword evidence="5" id="KW-1185">Reference proteome</keyword>
<proteinExistence type="predicted"/>
<keyword evidence="1" id="KW-1133">Transmembrane helix</keyword>
<dbReference type="EMBL" id="AXCY01000078">
    <property type="protein sequence ID" value="KGM09773.1"/>
    <property type="molecule type" value="Genomic_DNA"/>
</dbReference>
<reference evidence="4 5" key="2">
    <citation type="journal article" date="2015" name="Stand. Genomic Sci.">
        <title>Draft genome sequence of Cellulomonas carbonis T26(T) and comparative analysis of six Cellulomonas genomes.</title>
        <authorList>
            <person name="Zhuang W."/>
            <person name="Zhang S."/>
            <person name="Xia X."/>
            <person name="Wang G."/>
        </authorList>
    </citation>
    <scope>NUCLEOTIDE SEQUENCE [LARGE SCALE GENOMIC DNA]</scope>
    <source>
        <strain evidence="4 5">T26</strain>
    </source>
</reference>
<dbReference type="RefSeq" id="WP_052426375.1">
    <property type="nucleotide sequence ID" value="NZ_AXCY01000078.1"/>
</dbReference>
<evidence type="ECO:0000313" key="5">
    <source>
        <dbReference type="Proteomes" id="UP000029839"/>
    </source>
</evidence>
<keyword evidence="1" id="KW-0812">Transmembrane</keyword>
<keyword evidence="1" id="KW-0472">Membrane</keyword>
<evidence type="ECO:0000313" key="4">
    <source>
        <dbReference type="EMBL" id="KGM09773.1"/>
    </source>
</evidence>
<protein>
    <submittedName>
        <fullName evidence="4">Flagellar basal body P-ring biosynthesis protein FlgA</fullName>
    </submittedName>
</protein>
<feature type="transmembrane region" description="Helical" evidence="1">
    <location>
        <begin position="39"/>
        <end position="58"/>
    </location>
</feature>